<sequence length="182" mass="20415">MKAFTKETARSLAMVLNGRLSTCYSDDLVAILGVGRESDNEGAIQSWLLSRFGDTDIACGEVLMERASERLIQHLNDLRMDVATGLMTDFASRPIFVQQKILTDRELRCIARAIYLLVLGEGTRLYLDSLIELVFEGEGNAIDRIAGWISSQAMAYNYFPSELTLPLAQRLMKVLKRVGELY</sequence>
<accession>A0ABP7W6S0</accession>
<dbReference type="Proteomes" id="UP001500392">
    <property type="component" value="Unassembled WGS sequence"/>
</dbReference>
<name>A0ABP7W6S0_9GAMM</name>
<organism evidence="1 2">
    <name type="scientific">Zhongshania borealis</name>
    <dbReference type="NCBI Taxonomy" id="889488"/>
    <lineage>
        <taxon>Bacteria</taxon>
        <taxon>Pseudomonadati</taxon>
        <taxon>Pseudomonadota</taxon>
        <taxon>Gammaproteobacteria</taxon>
        <taxon>Cellvibrionales</taxon>
        <taxon>Spongiibacteraceae</taxon>
        <taxon>Zhongshania</taxon>
    </lineage>
</organism>
<protein>
    <submittedName>
        <fullName evidence="1">Uncharacterized protein</fullName>
    </submittedName>
</protein>
<evidence type="ECO:0000313" key="2">
    <source>
        <dbReference type="Proteomes" id="UP001500392"/>
    </source>
</evidence>
<dbReference type="RefSeq" id="WP_344931575.1">
    <property type="nucleotide sequence ID" value="NZ_BAABDM010000001.1"/>
</dbReference>
<proteinExistence type="predicted"/>
<gene>
    <name evidence="1" type="ORF">GCM10022414_00340</name>
</gene>
<dbReference type="EMBL" id="BAABDM010000001">
    <property type="protein sequence ID" value="GAA4081907.1"/>
    <property type="molecule type" value="Genomic_DNA"/>
</dbReference>
<evidence type="ECO:0000313" key="1">
    <source>
        <dbReference type="EMBL" id="GAA4081907.1"/>
    </source>
</evidence>
<reference evidence="2" key="1">
    <citation type="journal article" date="2019" name="Int. J. Syst. Evol. Microbiol.">
        <title>The Global Catalogue of Microorganisms (GCM) 10K type strain sequencing project: providing services to taxonomists for standard genome sequencing and annotation.</title>
        <authorList>
            <consortium name="The Broad Institute Genomics Platform"/>
            <consortium name="The Broad Institute Genome Sequencing Center for Infectious Disease"/>
            <person name="Wu L."/>
            <person name="Ma J."/>
        </authorList>
    </citation>
    <scope>NUCLEOTIDE SEQUENCE [LARGE SCALE GENOMIC DNA]</scope>
    <source>
        <strain evidence="2">JCM 17304</strain>
    </source>
</reference>
<keyword evidence="2" id="KW-1185">Reference proteome</keyword>
<comment type="caution">
    <text evidence="1">The sequence shown here is derived from an EMBL/GenBank/DDBJ whole genome shotgun (WGS) entry which is preliminary data.</text>
</comment>